<dbReference type="InParanoid" id="K1PV43"/>
<sequence length="139" mass="15900">MVTLTCELDPNQSPPIHVSFESDKNSLCYLEPSYGNCKNTSNSCITRYTASCHNETTYILQLTVPWNWNGMRVHCQTLYDRSNYVVFAVKGDSNGMFGAMWAKIVSTSDLRDTNPDINHCDCWAKDRYKLYNVILYSTS</sequence>
<gene>
    <name evidence="1" type="ORF">CGI_10001349</name>
</gene>
<reference evidence="1" key="1">
    <citation type="journal article" date="2012" name="Nature">
        <title>The oyster genome reveals stress adaptation and complexity of shell formation.</title>
        <authorList>
            <person name="Zhang G."/>
            <person name="Fang X."/>
            <person name="Guo X."/>
            <person name="Li L."/>
            <person name="Luo R."/>
            <person name="Xu F."/>
            <person name="Yang P."/>
            <person name="Zhang L."/>
            <person name="Wang X."/>
            <person name="Qi H."/>
            <person name="Xiong Z."/>
            <person name="Que H."/>
            <person name="Xie Y."/>
            <person name="Holland P.W."/>
            <person name="Paps J."/>
            <person name="Zhu Y."/>
            <person name="Wu F."/>
            <person name="Chen Y."/>
            <person name="Wang J."/>
            <person name="Peng C."/>
            <person name="Meng J."/>
            <person name="Yang L."/>
            <person name="Liu J."/>
            <person name="Wen B."/>
            <person name="Zhang N."/>
            <person name="Huang Z."/>
            <person name="Zhu Q."/>
            <person name="Feng Y."/>
            <person name="Mount A."/>
            <person name="Hedgecock D."/>
            <person name="Xu Z."/>
            <person name="Liu Y."/>
            <person name="Domazet-Loso T."/>
            <person name="Du Y."/>
            <person name="Sun X."/>
            <person name="Zhang S."/>
            <person name="Liu B."/>
            <person name="Cheng P."/>
            <person name="Jiang X."/>
            <person name="Li J."/>
            <person name="Fan D."/>
            <person name="Wang W."/>
            <person name="Fu W."/>
            <person name="Wang T."/>
            <person name="Wang B."/>
            <person name="Zhang J."/>
            <person name="Peng Z."/>
            <person name="Li Y."/>
            <person name="Li N."/>
            <person name="Wang J."/>
            <person name="Chen M."/>
            <person name="He Y."/>
            <person name="Tan F."/>
            <person name="Song X."/>
            <person name="Zheng Q."/>
            <person name="Huang R."/>
            <person name="Yang H."/>
            <person name="Du X."/>
            <person name="Chen L."/>
            <person name="Yang M."/>
            <person name="Gaffney P.M."/>
            <person name="Wang S."/>
            <person name="Luo L."/>
            <person name="She Z."/>
            <person name="Ming Y."/>
            <person name="Huang W."/>
            <person name="Zhang S."/>
            <person name="Huang B."/>
            <person name="Zhang Y."/>
            <person name="Qu T."/>
            <person name="Ni P."/>
            <person name="Miao G."/>
            <person name="Wang J."/>
            <person name="Wang Q."/>
            <person name="Steinberg C.E."/>
            <person name="Wang H."/>
            <person name="Li N."/>
            <person name="Qian L."/>
            <person name="Zhang G."/>
            <person name="Li Y."/>
            <person name="Yang H."/>
            <person name="Liu X."/>
            <person name="Wang J."/>
            <person name="Yin Y."/>
            <person name="Wang J."/>
        </authorList>
    </citation>
    <scope>NUCLEOTIDE SEQUENCE [LARGE SCALE GENOMIC DNA]</scope>
    <source>
        <strain evidence="1">05x7-T-G4-1.051#20</strain>
    </source>
</reference>
<dbReference type="HOGENOM" id="CLU_1847057_0_0_1"/>
<protein>
    <submittedName>
        <fullName evidence="1">Uncharacterized protein</fullName>
    </submittedName>
</protein>
<accession>K1PV43</accession>
<name>K1PV43_MAGGI</name>
<dbReference type="EMBL" id="JH818544">
    <property type="protein sequence ID" value="EKC22864.1"/>
    <property type="molecule type" value="Genomic_DNA"/>
</dbReference>
<evidence type="ECO:0000313" key="1">
    <source>
        <dbReference type="EMBL" id="EKC22864.1"/>
    </source>
</evidence>
<organism evidence="1">
    <name type="scientific">Magallana gigas</name>
    <name type="common">Pacific oyster</name>
    <name type="synonym">Crassostrea gigas</name>
    <dbReference type="NCBI Taxonomy" id="29159"/>
    <lineage>
        <taxon>Eukaryota</taxon>
        <taxon>Metazoa</taxon>
        <taxon>Spiralia</taxon>
        <taxon>Lophotrochozoa</taxon>
        <taxon>Mollusca</taxon>
        <taxon>Bivalvia</taxon>
        <taxon>Autobranchia</taxon>
        <taxon>Pteriomorphia</taxon>
        <taxon>Ostreida</taxon>
        <taxon>Ostreoidea</taxon>
        <taxon>Ostreidae</taxon>
        <taxon>Magallana</taxon>
    </lineage>
</organism>
<proteinExistence type="predicted"/>
<dbReference type="AlphaFoldDB" id="K1PV43"/>